<keyword evidence="1" id="KW-0812">Transmembrane</keyword>
<name>A0A6C0F768_9ZZZZ</name>
<protein>
    <submittedName>
        <fullName evidence="2">Uncharacterized protein</fullName>
    </submittedName>
</protein>
<dbReference type="EMBL" id="MN739011">
    <property type="protein sequence ID" value="QHT35005.1"/>
    <property type="molecule type" value="Genomic_DNA"/>
</dbReference>
<feature type="transmembrane region" description="Helical" evidence="1">
    <location>
        <begin position="46"/>
        <end position="68"/>
    </location>
</feature>
<evidence type="ECO:0000256" key="1">
    <source>
        <dbReference type="SAM" id="Phobius"/>
    </source>
</evidence>
<feature type="transmembrane region" description="Helical" evidence="1">
    <location>
        <begin position="12"/>
        <end position="34"/>
    </location>
</feature>
<proteinExistence type="predicted"/>
<dbReference type="AlphaFoldDB" id="A0A6C0F768"/>
<organism evidence="2">
    <name type="scientific">viral metagenome</name>
    <dbReference type="NCBI Taxonomy" id="1070528"/>
    <lineage>
        <taxon>unclassified sequences</taxon>
        <taxon>metagenomes</taxon>
        <taxon>organismal metagenomes</taxon>
    </lineage>
</organism>
<accession>A0A6C0F768</accession>
<sequence length="95" mass="10551">MSDELETIERIYGNIGVPVLVFSTFVGFSSGIMGELCHSDKYDRNSAVTSFVNITGCTFLGVFTGFYWPFAMPLLSLGAIYNKFAYKSPKQLTNK</sequence>
<keyword evidence="1" id="KW-1133">Transmembrane helix</keyword>
<evidence type="ECO:0000313" key="2">
    <source>
        <dbReference type="EMBL" id="QHT35005.1"/>
    </source>
</evidence>
<reference evidence="2" key="1">
    <citation type="journal article" date="2020" name="Nature">
        <title>Giant virus diversity and host interactions through global metagenomics.</title>
        <authorList>
            <person name="Schulz F."/>
            <person name="Roux S."/>
            <person name="Paez-Espino D."/>
            <person name="Jungbluth S."/>
            <person name="Walsh D.A."/>
            <person name="Denef V.J."/>
            <person name="McMahon K.D."/>
            <person name="Konstantinidis K.T."/>
            <person name="Eloe-Fadrosh E.A."/>
            <person name="Kyrpides N.C."/>
            <person name="Woyke T."/>
        </authorList>
    </citation>
    <scope>NUCLEOTIDE SEQUENCE</scope>
    <source>
        <strain evidence="2">GVMAG-M-3300009180-1</strain>
    </source>
</reference>
<keyword evidence="1" id="KW-0472">Membrane</keyword>